<keyword evidence="5" id="KW-0418">Kinase</keyword>
<dbReference type="PROSITE" id="PS50011">
    <property type="entry name" value="PROTEIN_KINASE_DOM"/>
    <property type="match status" value="1"/>
</dbReference>
<gene>
    <name evidence="10" type="ORF">RIMI_LOCUS1155069</name>
    <name evidence="11" type="ORF">RIMI_LOCUS3147006</name>
</gene>
<reference evidence="10" key="1">
    <citation type="submission" date="2023-07" db="EMBL/GenBank/DDBJ databases">
        <authorList>
            <person name="Stuckert A."/>
        </authorList>
    </citation>
    <scope>NUCLEOTIDE SEQUENCE</scope>
</reference>
<dbReference type="Pfam" id="PF00069">
    <property type="entry name" value="Pkinase"/>
    <property type="match status" value="1"/>
</dbReference>
<protein>
    <recommendedName>
        <fullName evidence="9">Protein kinase domain-containing protein</fullName>
    </recommendedName>
</protein>
<keyword evidence="4 7" id="KW-0547">Nucleotide-binding</keyword>
<evidence type="ECO:0000256" key="7">
    <source>
        <dbReference type="PROSITE-ProRule" id="PRU10141"/>
    </source>
</evidence>
<evidence type="ECO:0000313" key="10">
    <source>
        <dbReference type="EMBL" id="CAJ0919939.1"/>
    </source>
</evidence>
<evidence type="ECO:0000259" key="9">
    <source>
        <dbReference type="PROSITE" id="PS50011"/>
    </source>
</evidence>
<dbReference type="InterPro" id="IPR011009">
    <property type="entry name" value="Kinase-like_dom_sf"/>
</dbReference>
<dbReference type="EMBL" id="CAUEEQ010004618">
    <property type="protein sequence ID" value="CAJ0927845.1"/>
    <property type="molecule type" value="Genomic_DNA"/>
</dbReference>
<organism evidence="10 12">
    <name type="scientific">Ranitomeya imitator</name>
    <name type="common">mimic poison frog</name>
    <dbReference type="NCBI Taxonomy" id="111125"/>
    <lineage>
        <taxon>Eukaryota</taxon>
        <taxon>Metazoa</taxon>
        <taxon>Chordata</taxon>
        <taxon>Craniata</taxon>
        <taxon>Vertebrata</taxon>
        <taxon>Euteleostomi</taxon>
        <taxon>Amphibia</taxon>
        <taxon>Batrachia</taxon>
        <taxon>Anura</taxon>
        <taxon>Neobatrachia</taxon>
        <taxon>Hyloidea</taxon>
        <taxon>Dendrobatidae</taxon>
        <taxon>Dendrobatinae</taxon>
        <taxon>Ranitomeya</taxon>
    </lineage>
</organism>
<dbReference type="InterPro" id="IPR017441">
    <property type="entry name" value="Protein_kinase_ATP_BS"/>
</dbReference>
<dbReference type="Proteomes" id="UP001176940">
    <property type="component" value="Unassembled WGS sequence"/>
</dbReference>
<dbReference type="SMART" id="SM00220">
    <property type="entry name" value="S_TKc"/>
    <property type="match status" value="1"/>
</dbReference>
<dbReference type="Gene3D" id="1.10.510.10">
    <property type="entry name" value="Transferase(Phosphotransferase) domain 1"/>
    <property type="match status" value="1"/>
</dbReference>
<comment type="caution">
    <text evidence="10">The sequence shown here is derived from an EMBL/GenBank/DDBJ whole genome shotgun (WGS) entry which is preliminary data.</text>
</comment>
<sequence length="306" mass="34630">MKKAKLDTEHSHTKTSEEGKMTTVPLTVDKFTFHHVLGTGSFGMVMLATDSIQKERVAIKAVKKQVMTWNKEEITEGKILQMTHESIFLVHGYGAFHTETYLYYVMELVTGGTLDVFEERAPLSLCTVQFLVAEIVCGVQFLHSKGIIHRDLKYDNILLTSQGHIKITDFGLSFRITKEGYFNGTPALEKIIGEPYLAADDWFNLGIIINGLVSSPENLERFKTFIELVENRETSEYFTPTIKDLLMGLLCKDKSLRLGIRGNIREHDFFSSINWEEVESGKMTSPLKISTKDATDEYVTTPSVAR</sequence>
<dbReference type="PROSITE" id="PS00108">
    <property type="entry name" value="PROTEIN_KINASE_ST"/>
    <property type="match status" value="1"/>
</dbReference>
<dbReference type="SUPFAM" id="SSF56112">
    <property type="entry name" value="Protein kinase-like (PK-like)"/>
    <property type="match status" value="1"/>
</dbReference>
<keyword evidence="2" id="KW-0597">Phosphoprotein</keyword>
<dbReference type="EMBL" id="CAUEEQ010001487">
    <property type="protein sequence ID" value="CAJ0919939.1"/>
    <property type="molecule type" value="Genomic_DNA"/>
</dbReference>
<proteinExistence type="inferred from homology"/>
<evidence type="ECO:0000256" key="8">
    <source>
        <dbReference type="RuleBase" id="RU000304"/>
    </source>
</evidence>
<evidence type="ECO:0000313" key="12">
    <source>
        <dbReference type="Proteomes" id="UP001176940"/>
    </source>
</evidence>
<keyword evidence="6 7" id="KW-0067">ATP-binding</keyword>
<feature type="domain" description="Protein kinase" evidence="9">
    <location>
        <begin position="31"/>
        <end position="270"/>
    </location>
</feature>
<name>A0ABN9KSP1_9NEOB</name>
<dbReference type="PROSITE" id="PS00107">
    <property type="entry name" value="PROTEIN_KINASE_ATP"/>
    <property type="match status" value="1"/>
</dbReference>
<keyword evidence="12" id="KW-1185">Reference proteome</keyword>
<keyword evidence="1 8" id="KW-0723">Serine/threonine-protein kinase</keyword>
<dbReference type="Gene3D" id="3.30.200.20">
    <property type="entry name" value="Phosphorylase Kinase, domain 1"/>
    <property type="match status" value="1"/>
</dbReference>
<evidence type="ECO:0000313" key="11">
    <source>
        <dbReference type="EMBL" id="CAJ0927845.1"/>
    </source>
</evidence>
<evidence type="ECO:0000256" key="1">
    <source>
        <dbReference type="ARBA" id="ARBA00022527"/>
    </source>
</evidence>
<keyword evidence="3" id="KW-0808">Transferase</keyword>
<comment type="similarity">
    <text evidence="8">Belongs to the protein kinase superfamily.</text>
</comment>
<evidence type="ECO:0000256" key="2">
    <source>
        <dbReference type="ARBA" id="ARBA00022553"/>
    </source>
</evidence>
<feature type="binding site" evidence="7">
    <location>
        <position position="64"/>
    </location>
    <ligand>
        <name>ATP</name>
        <dbReference type="ChEBI" id="CHEBI:30616"/>
    </ligand>
</feature>
<accession>A0ABN9KSP1</accession>
<dbReference type="PANTHER" id="PTHR24351">
    <property type="entry name" value="RIBOSOMAL PROTEIN S6 KINASE"/>
    <property type="match status" value="1"/>
</dbReference>
<dbReference type="InterPro" id="IPR000719">
    <property type="entry name" value="Prot_kinase_dom"/>
</dbReference>
<evidence type="ECO:0000256" key="5">
    <source>
        <dbReference type="ARBA" id="ARBA00022777"/>
    </source>
</evidence>
<evidence type="ECO:0000256" key="6">
    <source>
        <dbReference type="ARBA" id="ARBA00022840"/>
    </source>
</evidence>
<evidence type="ECO:0000256" key="4">
    <source>
        <dbReference type="ARBA" id="ARBA00022741"/>
    </source>
</evidence>
<dbReference type="InterPro" id="IPR008271">
    <property type="entry name" value="Ser/Thr_kinase_AS"/>
</dbReference>
<evidence type="ECO:0000256" key="3">
    <source>
        <dbReference type="ARBA" id="ARBA00022679"/>
    </source>
</evidence>